<gene>
    <name evidence="3" type="ORF">FHG85_00130</name>
</gene>
<reference evidence="3 4" key="1">
    <citation type="submission" date="2019-07" db="EMBL/GenBank/DDBJ databases">
        <title>Thalassofilum flectens gen. nov., sp. nov., a novel moderate thermophilic anaerobe from a shallow sea hot spring in Kunashir Island (Russia), representing a new family in the order Bacteroidales, and proposal of Thalassofilacea fam. nov.</title>
        <authorList>
            <person name="Kochetkova T.V."/>
            <person name="Podosokorskaya O.A."/>
            <person name="Novikov A."/>
            <person name="Elcheninov A.G."/>
            <person name="Toshchakov S.V."/>
            <person name="Kublanov I.V."/>
        </authorList>
    </citation>
    <scope>NUCLEOTIDE SEQUENCE [LARGE SCALE GENOMIC DNA]</scope>
    <source>
        <strain evidence="3 4">38-H</strain>
    </source>
</reference>
<evidence type="ECO:0000256" key="1">
    <source>
        <dbReference type="SAM" id="SignalP"/>
    </source>
</evidence>
<feature type="domain" description="Outer membrane protein beta-barrel" evidence="2">
    <location>
        <begin position="18"/>
        <end position="186"/>
    </location>
</feature>
<sequence>MNRKILTILFSTLISTCFAQTYFGVKGGYTMSDISFNPVQNTRMLFADGFDYGLVFKYYNLKYFGFQAELYRVNRGYRQPIDIAELGDTLYKRVNSYIELPIFMQVCFQLKRTSILVNAGPYIAYMIKASEGNNSSGQYVMKNIDINILRDNRIDFGLIGGVGVSYDFNWGTLYADGRIGFGFGDMQNHTYGGMPKQSKARFQSINIGYLFRFGNSIQ</sequence>
<name>A0A7D4BCN6_9BACT</name>
<feature type="signal peptide" evidence="1">
    <location>
        <begin position="1"/>
        <end position="19"/>
    </location>
</feature>
<keyword evidence="1" id="KW-0732">Signal</keyword>
<dbReference type="InterPro" id="IPR025665">
    <property type="entry name" value="Beta-barrel_OMP_2"/>
</dbReference>
<accession>A0A7D4BCN6</accession>
<evidence type="ECO:0000313" key="3">
    <source>
        <dbReference type="EMBL" id="QKG78738.1"/>
    </source>
</evidence>
<evidence type="ECO:0000313" key="4">
    <source>
        <dbReference type="Proteomes" id="UP000500961"/>
    </source>
</evidence>
<dbReference type="Proteomes" id="UP000500961">
    <property type="component" value="Chromosome"/>
</dbReference>
<keyword evidence="4" id="KW-1185">Reference proteome</keyword>
<dbReference type="AlphaFoldDB" id="A0A7D4BCN6"/>
<dbReference type="KEGG" id="ttz:FHG85_00130"/>
<dbReference type="Pfam" id="PF13568">
    <property type="entry name" value="OMP_b-brl_2"/>
    <property type="match status" value="1"/>
</dbReference>
<evidence type="ECO:0000259" key="2">
    <source>
        <dbReference type="Pfam" id="PF13568"/>
    </source>
</evidence>
<feature type="chain" id="PRO_5029692627" evidence="1">
    <location>
        <begin position="20"/>
        <end position="218"/>
    </location>
</feature>
<dbReference type="RefSeq" id="WP_173072254.1">
    <property type="nucleotide sequence ID" value="NZ_CP041345.1"/>
</dbReference>
<dbReference type="EMBL" id="CP041345">
    <property type="protein sequence ID" value="QKG78738.1"/>
    <property type="molecule type" value="Genomic_DNA"/>
</dbReference>
<protein>
    <submittedName>
        <fullName evidence="3">PorT family protein</fullName>
    </submittedName>
</protein>
<organism evidence="3 4">
    <name type="scientific">Tenuifilum thalassicum</name>
    <dbReference type="NCBI Taxonomy" id="2590900"/>
    <lineage>
        <taxon>Bacteria</taxon>
        <taxon>Pseudomonadati</taxon>
        <taxon>Bacteroidota</taxon>
        <taxon>Bacteroidia</taxon>
        <taxon>Bacteroidales</taxon>
        <taxon>Tenuifilaceae</taxon>
        <taxon>Tenuifilum</taxon>
    </lineage>
</organism>
<proteinExistence type="predicted"/>